<evidence type="ECO:0000313" key="1">
    <source>
        <dbReference type="EMBL" id="MDW9256625.1"/>
    </source>
</evidence>
<reference evidence="1" key="1">
    <citation type="submission" date="2018-08" db="EMBL/GenBank/DDBJ databases">
        <title>Identification of Burkholderia cepacia strains that express a Burkholderia pseudomallei-like capsular polysaccharide.</title>
        <authorList>
            <person name="Burtnick M.N."/>
            <person name="Vongsouvath M."/>
            <person name="Newton P."/>
            <person name="Wuthiekanun V."/>
            <person name="Limmathurotsakul D."/>
            <person name="Brett P.J."/>
            <person name="Chantratita N."/>
            <person name="Dance D.A."/>
        </authorList>
    </citation>
    <scope>NUCLEOTIDE SEQUENCE</scope>
    <source>
        <strain evidence="1">SBXCC001</strain>
    </source>
</reference>
<sequence length="60" mass="6494">MATSRADRRPPAGVRRLSARLRRVIQPTNAPRAYCDAMRVSCSACARIAMSAQCTDSLVG</sequence>
<dbReference type="KEGG" id="btha:DR62_06890"/>
<name>A0AAW9D175_BURTH</name>
<organism evidence="1 2">
    <name type="scientific">Burkholderia thailandensis</name>
    <dbReference type="NCBI Taxonomy" id="57975"/>
    <lineage>
        <taxon>Bacteria</taxon>
        <taxon>Pseudomonadati</taxon>
        <taxon>Pseudomonadota</taxon>
        <taxon>Betaproteobacteria</taxon>
        <taxon>Burkholderiales</taxon>
        <taxon>Burkholderiaceae</taxon>
        <taxon>Burkholderia</taxon>
        <taxon>pseudomallei group</taxon>
    </lineage>
</organism>
<dbReference type="Proteomes" id="UP001272137">
    <property type="component" value="Unassembled WGS sequence"/>
</dbReference>
<dbReference type="EMBL" id="QXCT01000002">
    <property type="protein sequence ID" value="MDW9256625.1"/>
    <property type="molecule type" value="Genomic_DNA"/>
</dbReference>
<proteinExistence type="predicted"/>
<gene>
    <name evidence="1" type="ORF">C7S16_1424</name>
</gene>
<comment type="caution">
    <text evidence="1">The sequence shown here is derived from an EMBL/GenBank/DDBJ whole genome shotgun (WGS) entry which is preliminary data.</text>
</comment>
<dbReference type="AlphaFoldDB" id="A0AAW9D175"/>
<evidence type="ECO:0000313" key="2">
    <source>
        <dbReference type="Proteomes" id="UP001272137"/>
    </source>
</evidence>
<protein>
    <submittedName>
        <fullName evidence="1">Uncharacterized protein</fullName>
    </submittedName>
</protein>
<accession>A0AAW9D175</accession>